<dbReference type="KEGG" id="ngr:NAEGRDRAFT_64405"/>
<dbReference type="EMBL" id="GG738854">
    <property type="protein sequence ID" value="EFC47556.1"/>
    <property type="molecule type" value="Genomic_DNA"/>
</dbReference>
<dbReference type="RefSeq" id="XP_002680300.1">
    <property type="nucleotide sequence ID" value="XM_002680254.1"/>
</dbReference>
<dbReference type="Gene3D" id="3.30.1330.40">
    <property type="entry name" value="RutC-like"/>
    <property type="match status" value="2"/>
</dbReference>
<accession>D2V6E3</accession>
<dbReference type="STRING" id="5762.D2V6E3"/>
<sequence>MQKAIIEENGAIFVPITNSTPQQQEQNLIEQFEQCLTNAEQSIKQIVASASLRDVERLTLQFRNVDEDFTSCFSVLRRVFGNQLPAVTLMEIDSQVDAKIKVQLQAQTRSGIENNGLVRFHVGERFSETAAYQGVLYISGQVPDDGTKDIEGQTEEVLAMLDARLKEAGTDKTKLLMVQIFLANMVEDFAGMNKVWDAWVPKGNTPPRATVQAQLARPEWRIEITATAAII</sequence>
<evidence type="ECO:0000313" key="1">
    <source>
        <dbReference type="EMBL" id="EFC47556.1"/>
    </source>
</evidence>
<dbReference type="InParanoid" id="D2V6E3"/>
<dbReference type="InterPro" id="IPR035959">
    <property type="entry name" value="RutC-like_sf"/>
</dbReference>
<reference evidence="1 2" key="1">
    <citation type="journal article" date="2010" name="Cell">
        <title>The genome of Naegleria gruberi illuminates early eukaryotic versatility.</title>
        <authorList>
            <person name="Fritz-Laylin L.K."/>
            <person name="Prochnik S.E."/>
            <person name="Ginger M.L."/>
            <person name="Dacks J.B."/>
            <person name="Carpenter M.L."/>
            <person name="Field M.C."/>
            <person name="Kuo A."/>
            <person name="Paredez A."/>
            <person name="Chapman J."/>
            <person name="Pham J."/>
            <person name="Shu S."/>
            <person name="Neupane R."/>
            <person name="Cipriano M."/>
            <person name="Mancuso J."/>
            <person name="Tu H."/>
            <person name="Salamov A."/>
            <person name="Lindquist E."/>
            <person name="Shapiro H."/>
            <person name="Lucas S."/>
            <person name="Grigoriev I.V."/>
            <person name="Cande W.Z."/>
            <person name="Fulton C."/>
            <person name="Rokhsar D.S."/>
            <person name="Dawson S.C."/>
        </authorList>
    </citation>
    <scope>NUCLEOTIDE SEQUENCE [LARGE SCALE GENOMIC DNA]</scope>
    <source>
        <strain evidence="1 2">NEG-M</strain>
    </source>
</reference>
<dbReference type="PANTHER" id="PTHR47328:SF1">
    <property type="entry name" value="RUTC FAMILY PROTEIN YOAB"/>
    <property type="match status" value="1"/>
</dbReference>
<dbReference type="Pfam" id="PF01042">
    <property type="entry name" value="Ribonuc_L-PSP"/>
    <property type="match status" value="1"/>
</dbReference>
<dbReference type="PANTHER" id="PTHR47328">
    <property type="match status" value="1"/>
</dbReference>
<organism evidence="2">
    <name type="scientific">Naegleria gruberi</name>
    <name type="common">Amoeba</name>
    <dbReference type="NCBI Taxonomy" id="5762"/>
    <lineage>
        <taxon>Eukaryota</taxon>
        <taxon>Discoba</taxon>
        <taxon>Heterolobosea</taxon>
        <taxon>Tetramitia</taxon>
        <taxon>Eutetramitia</taxon>
        <taxon>Vahlkampfiidae</taxon>
        <taxon>Naegleria</taxon>
    </lineage>
</organism>
<dbReference type="GeneID" id="8849148"/>
<proteinExistence type="predicted"/>
<dbReference type="Proteomes" id="UP000006671">
    <property type="component" value="Unassembled WGS sequence"/>
</dbReference>
<dbReference type="InterPro" id="IPR035709">
    <property type="entry name" value="YoaB-like"/>
</dbReference>
<dbReference type="SUPFAM" id="SSF55298">
    <property type="entry name" value="YjgF-like"/>
    <property type="match status" value="2"/>
</dbReference>
<dbReference type="InterPro" id="IPR006175">
    <property type="entry name" value="YjgF/YER057c/UK114"/>
</dbReference>
<name>D2V6E3_NAEGR</name>
<evidence type="ECO:0000313" key="2">
    <source>
        <dbReference type="Proteomes" id="UP000006671"/>
    </source>
</evidence>
<keyword evidence="2" id="KW-1185">Reference proteome</keyword>
<dbReference type="VEuPathDB" id="AmoebaDB:NAEGRDRAFT_64405"/>
<gene>
    <name evidence="1" type="ORF">NAEGRDRAFT_64405</name>
</gene>
<dbReference type="OrthoDB" id="309640at2759"/>
<dbReference type="CDD" id="cd06150">
    <property type="entry name" value="YjgF_YER057c_UK114_like_2"/>
    <property type="match status" value="1"/>
</dbReference>
<dbReference type="AlphaFoldDB" id="D2V6E3"/>
<protein>
    <submittedName>
        <fullName evidence="1">Predicted protein</fullName>
    </submittedName>
</protein>